<dbReference type="PANTHER" id="PTHR28004">
    <property type="entry name" value="ZGC:162816-RELATED"/>
    <property type="match status" value="1"/>
</dbReference>
<dbReference type="InterPro" id="IPR001608">
    <property type="entry name" value="Ala_racemase_N"/>
</dbReference>
<gene>
    <name evidence="4" type="ORF">KSF_000700</name>
</gene>
<dbReference type="SMART" id="SM01119">
    <property type="entry name" value="D-ser_dehydrat"/>
    <property type="match status" value="1"/>
</dbReference>
<dbReference type="GO" id="GO:0008721">
    <property type="term" value="F:D-serine ammonia-lyase activity"/>
    <property type="evidence" value="ECO:0007669"/>
    <property type="project" value="TreeGrafter"/>
</dbReference>
<accession>A0A8J3MXN6</accession>
<evidence type="ECO:0000313" key="5">
    <source>
        <dbReference type="Proteomes" id="UP000597444"/>
    </source>
</evidence>
<keyword evidence="2" id="KW-0456">Lyase</keyword>
<comment type="similarity">
    <text evidence="1">Belongs to the DSD1 family.</text>
</comment>
<dbReference type="SUPFAM" id="SSF51419">
    <property type="entry name" value="PLP-binding barrel"/>
    <property type="match status" value="1"/>
</dbReference>
<dbReference type="Gene3D" id="2.40.37.20">
    <property type="entry name" value="D-serine dehydratase-like domain"/>
    <property type="match status" value="1"/>
</dbReference>
<dbReference type="Gene3D" id="3.20.20.10">
    <property type="entry name" value="Alanine racemase"/>
    <property type="match status" value="1"/>
</dbReference>
<dbReference type="CDD" id="cd06819">
    <property type="entry name" value="PLPDE_III_LS_D-TA"/>
    <property type="match status" value="1"/>
</dbReference>
<dbReference type="Proteomes" id="UP000597444">
    <property type="component" value="Unassembled WGS sequence"/>
</dbReference>
<dbReference type="Pfam" id="PF14031">
    <property type="entry name" value="D-ser_dehydrat"/>
    <property type="match status" value="1"/>
</dbReference>
<dbReference type="InterPro" id="IPR026956">
    <property type="entry name" value="D-ser_dehydrat-like_dom"/>
</dbReference>
<dbReference type="PANTHER" id="PTHR28004:SF2">
    <property type="entry name" value="D-SERINE DEHYDRATASE"/>
    <property type="match status" value="1"/>
</dbReference>
<keyword evidence="5" id="KW-1185">Reference proteome</keyword>
<proteinExistence type="inferred from homology"/>
<dbReference type="InterPro" id="IPR042208">
    <property type="entry name" value="D-ser_dehydrat-like_sf"/>
</dbReference>
<evidence type="ECO:0000313" key="4">
    <source>
        <dbReference type="EMBL" id="GHO90022.1"/>
    </source>
</evidence>
<feature type="domain" description="D-serine dehydratase-like" evidence="3">
    <location>
        <begin position="261"/>
        <end position="353"/>
    </location>
</feature>
<name>A0A8J3MXN6_9CHLR</name>
<organism evidence="4 5">
    <name type="scientific">Reticulibacter mediterranei</name>
    <dbReference type="NCBI Taxonomy" id="2778369"/>
    <lineage>
        <taxon>Bacteria</taxon>
        <taxon>Bacillati</taxon>
        <taxon>Chloroflexota</taxon>
        <taxon>Ktedonobacteria</taxon>
        <taxon>Ktedonobacterales</taxon>
        <taxon>Reticulibacteraceae</taxon>
        <taxon>Reticulibacter</taxon>
    </lineage>
</organism>
<reference evidence="4" key="1">
    <citation type="submission" date="2020-10" db="EMBL/GenBank/DDBJ databases">
        <title>Taxonomic study of unclassified bacteria belonging to the class Ktedonobacteria.</title>
        <authorList>
            <person name="Yabe S."/>
            <person name="Wang C.M."/>
            <person name="Zheng Y."/>
            <person name="Sakai Y."/>
            <person name="Cavaletti L."/>
            <person name="Monciardini P."/>
            <person name="Donadio S."/>
        </authorList>
    </citation>
    <scope>NUCLEOTIDE SEQUENCE</scope>
    <source>
        <strain evidence="4">ID150040</strain>
    </source>
</reference>
<evidence type="ECO:0000259" key="3">
    <source>
        <dbReference type="SMART" id="SM01119"/>
    </source>
</evidence>
<evidence type="ECO:0000256" key="1">
    <source>
        <dbReference type="ARBA" id="ARBA00005323"/>
    </source>
</evidence>
<dbReference type="GO" id="GO:0036088">
    <property type="term" value="P:D-serine catabolic process"/>
    <property type="evidence" value="ECO:0007669"/>
    <property type="project" value="TreeGrafter"/>
</dbReference>
<dbReference type="Pfam" id="PF01168">
    <property type="entry name" value="Ala_racemase_N"/>
    <property type="match status" value="1"/>
</dbReference>
<protein>
    <submittedName>
        <fullName evidence="4">Alanine racemase</fullName>
    </submittedName>
</protein>
<dbReference type="InterPro" id="IPR029066">
    <property type="entry name" value="PLP-binding_barrel"/>
</dbReference>
<dbReference type="AlphaFoldDB" id="A0A8J3MXN6"/>
<evidence type="ECO:0000256" key="2">
    <source>
        <dbReference type="ARBA" id="ARBA00023239"/>
    </source>
</evidence>
<dbReference type="RefSeq" id="WP_220201030.1">
    <property type="nucleotide sequence ID" value="NZ_BNJK01000001.1"/>
</dbReference>
<comment type="caution">
    <text evidence="4">The sequence shown here is derived from an EMBL/GenBank/DDBJ whole genome shotgun (WGS) entry which is preliminary data.</text>
</comment>
<sequence length="370" mass="40210">MYQPRPGDLLASLDTPAMIVDGQLMEENIARLMARFRETPVRVRPHLKTAKSPELAHRLLAAGVIGCCVAKVSEAEVMALAGIEDLLITSEIVGPPKVTRLVNLLRRHPRIKVVVDSQVGIQVLSAALEVADLHLNVLIELNVGQNRCGVAPGEDALALAQYIASMSHLHLIGVQGYEGHLQHIHDLQERTRRCREAMHLLTTTAAQLRTAGFPIEIVTTGGTGTAEICAQWEGVTEVQPGSFLFMDTDYRNALGPVYANALTILSTVISLPSPNRAIVDAGLKSLSIDSGMPEPLGLPGVQYQPAGDEHGVLFWDKQTNAARLQLAIGDRIAFYPSHIDTTINLHDTYYVCRNGVLEAIWPVTARGKVQ</sequence>
<dbReference type="EMBL" id="BNJK01000001">
    <property type="protein sequence ID" value="GHO90022.1"/>
    <property type="molecule type" value="Genomic_DNA"/>
</dbReference>
<dbReference type="InterPro" id="IPR051466">
    <property type="entry name" value="D-amino_acid_metab_enzyme"/>
</dbReference>